<reference evidence="1 2" key="1">
    <citation type="submission" date="2017-08" db="EMBL/GenBank/DDBJ databases">
        <authorList>
            <person name="Feschi L."/>
            <person name="Jeukens J."/>
            <person name="Emond-Rheault J.-G."/>
            <person name="Kukavica-Ibrulj I."/>
            <person name="Boyle B."/>
            <person name="Levesque R.C."/>
        </authorList>
    </citation>
    <scope>NUCLEOTIDE SEQUENCE [LARGE SCALE GENOMIC DNA]</scope>
    <source>
        <strain evidence="1 2">PA-W36</strain>
    </source>
</reference>
<dbReference type="EMBL" id="NSNE01000001">
    <property type="protein sequence ID" value="RPM23638.1"/>
    <property type="molecule type" value="Genomic_DNA"/>
</dbReference>
<comment type="caution">
    <text evidence="1">The sequence shown here is derived from an EMBL/GenBank/DDBJ whole genome shotgun (WGS) entry which is preliminary data.</text>
</comment>
<accession>A0A509JGD5</accession>
<dbReference type="Proteomes" id="UP000284767">
    <property type="component" value="Unassembled WGS sequence"/>
</dbReference>
<evidence type="ECO:0000313" key="2">
    <source>
        <dbReference type="Proteomes" id="UP000284767"/>
    </source>
</evidence>
<proteinExistence type="predicted"/>
<sequence>MPNYYPKGGRCRACASRHDDCSSLPFETMPVRRRDQEQTMSEPFQKTFDQTGTFEALYACQQWLTANGYSYSSTCRDGPVGVMKGDYGIAKWRNLTREERAELHGTVDGDFREGPLVLRLKAGFGPQANGVAA</sequence>
<dbReference type="RefSeq" id="WP_031692817.1">
    <property type="nucleotide sequence ID" value="NZ_CAADNZ010000132.1"/>
</dbReference>
<evidence type="ECO:0000313" key="1">
    <source>
        <dbReference type="EMBL" id="RPM23638.1"/>
    </source>
</evidence>
<organism evidence="1 2">
    <name type="scientific">Pseudomonas aeruginosa</name>
    <dbReference type="NCBI Taxonomy" id="287"/>
    <lineage>
        <taxon>Bacteria</taxon>
        <taxon>Pseudomonadati</taxon>
        <taxon>Pseudomonadota</taxon>
        <taxon>Gammaproteobacteria</taxon>
        <taxon>Pseudomonadales</taxon>
        <taxon>Pseudomonadaceae</taxon>
        <taxon>Pseudomonas</taxon>
    </lineage>
</organism>
<dbReference type="AlphaFoldDB" id="A0A509JGD5"/>
<name>A0A509JGD5_PSEAI</name>
<protein>
    <submittedName>
        <fullName evidence="1">Uncharacterized protein</fullName>
    </submittedName>
</protein>
<gene>
    <name evidence="1" type="ORF">IPC1295_00050</name>
</gene>
<reference evidence="1 2" key="2">
    <citation type="submission" date="2019-01" db="EMBL/GenBank/DDBJ databases">
        <title>The Pseudomonas aeruginosa pan-genome provides new insights on its population structure, horizontal gene transfer and pathogenicity.</title>
        <authorList>
            <person name="Freschi L."/>
            <person name="Vincent A.T."/>
            <person name="Jeukens J."/>
            <person name="Emond-Rheault J.-G."/>
            <person name="Kukavica-Ibrulj I."/>
            <person name="Dupont M.-J."/>
            <person name="Charette S.J."/>
            <person name="Boyle B."/>
            <person name="Levesque R.C."/>
        </authorList>
    </citation>
    <scope>NUCLEOTIDE SEQUENCE [LARGE SCALE GENOMIC DNA]</scope>
    <source>
        <strain evidence="1 2">PA-W36</strain>
    </source>
</reference>